<dbReference type="InterPro" id="IPR020479">
    <property type="entry name" value="HD_metazoa"/>
</dbReference>
<dbReference type="PRINTS" id="PR00024">
    <property type="entry name" value="HOMEOBOX"/>
</dbReference>
<feature type="DNA-binding region" description="Homeobox" evidence="10">
    <location>
        <begin position="96"/>
        <end position="144"/>
    </location>
</feature>
<feature type="region of interest" description="Disordered" evidence="12">
    <location>
        <begin position="197"/>
        <end position="228"/>
    </location>
</feature>
<keyword evidence="6 10" id="KW-0371">Homeobox</keyword>
<name>A0A8C1VYI2_CYPCA</name>
<keyword evidence="8 10" id="KW-0539">Nucleus</keyword>
<dbReference type="InterPro" id="IPR017970">
    <property type="entry name" value="Homeobox_CS"/>
</dbReference>
<accession>A0A8C1VYI2</accession>
<evidence type="ECO:0000256" key="1">
    <source>
        <dbReference type="ARBA" id="ARBA00003263"/>
    </source>
</evidence>
<dbReference type="PANTHER" id="PTHR45664:SF3">
    <property type="entry name" value="HOMEOBOX PROTEIN HOX-A2"/>
    <property type="match status" value="1"/>
</dbReference>
<evidence type="ECO:0000256" key="11">
    <source>
        <dbReference type="RuleBase" id="RU000682"/>
    </source>
</evidence>
<evidence type="ECO:0000313" key="15">
    <source>
        <dbReference type="Proteomes" id="UP000694700"/>
    </source>
</evidence>
<proteinExistence type="inferred from homology"/>
<dbReference type="PROSITE" id="PS00027">
    <property type="entry name" value="HOMEOBOX_1"/>
    <property type="match status" value="1"/>
</dbReference>
<evidence type="ECO:0000256" key="2">
    <source>
        <dbReference type="ARBA" id="ARBA00004123"/>
    </source>
</evidence>
<dbReference type="PANTHER" id="PTHR45664">
    <property type="entry name" value="PROTEIN ZERKNUELLT 1-RELATED"/>
    <property type="match status" value="1"/>
</dbReference>
<evidence type="ECO:0000256" key="12">
    <source>
        <dbReference type="SAM" id="MobiDB-lite"/>
    </source>
</evidence>
<dbReference type="PROSITE" id="PS00032">
    <property type="entry name" value="ANTENNAPEDIA"/>
    <property type="match status" value="1"/>
</dbReference>
<keyword evidence="3" id="KW-0217">Developmental protein</keyword>
<dbReference type="InterPro" id="IPR001356">
    <property type="entry name" value="HD"/>
</dbReference>
<comment type="similarity">
    <text evidence="9">Belongs to the Antp homeobox family. Proboscipedia subfamily.</text>
</comment>
<dbReference type="SMART" id="SM00389">
    <property type="entry name" value="HOX"/>
    <property type="match status" value="1"/>
</dbReference>
<feature type="region of interest" description="Disordered" evidence="12">
    <location>
        <begin position="138"/>
        <end position="170"/>
    </location>
</feature>
<keyword evidence="5 10" id="KW-0238">DNA-binding</keyword>
<dbReference type="InterPro" id="IPR001827">
    <property type="entry name" value="Homeobox_Antennapedia_CS"/>
</dbReference>
<dbReference type="Proteomes" id="UP000694700">
    <property type="component" value="Unplaced"/>
</dbReference>
<feature type="domain" description="Homeobox" evidence="13">
    <location>
        <begin position="94"/>
        <end position="143"/>
    </location>
</feature>
<feature type="compositionally biased region" description="Polar residues" evidence="12">
    <location>
        <begin position="204"/>
        <end position="218"/>
    </location>
</feature>
<evidence type="ECO:0000256" key="5">
    <source>
        <dbReference type="ARBA" id="ARBA00023125"/>
    </source>
</evidence>
<evidence type="ECO:0000256" key="8">
    <source>
        <dbReference type="ARBA" id="ARBA00023242"/>
    </source>
</evidence>
<feature type="region of interest" description="Disordered" evidence="12">
    <location>
        <begin position="42"/>
        <end position="80"/>
    </location>
</feature>
<comment type="subcellular location">
    <subcellularLocation>
        <location evidence="2 10 11">Nucleus</location>
    </subcellularLocation>
</comment>
<dbReference type="GO" id="GO:0000981">
    <property type="term" value="F:DNA-binding transcription factor activity, RNA polymerase II-specific"/>
    <property type="evidence" value="ECO:0007669"/>
    <property type="project" value="InterPro"/>
</dbReference>
<protein>
    <submittedName>
        <fullName evidence="14">Homeobox A2b</fullName>
    </submittedName>
</protein>
<dbReference type="Pfam" id="PF00046">
    <property type="entry name" value="Homeodomain"/>
    <property type="match status" value="1"/>
</dbReference>
<keyword evidence="7" id="KW-0804">Transcription</keyword>
<dbReference type="InterPro" id="IPR009057">
    <property type="entry name" value="Homeodomain-like_sf"/>
</dbReference>
<feature type="compositionally biased region" description="Basic and acidic residues" evidence="12">
    <location>
        <begin position="145"/>
        <end position="154"/>
    </location>
</feature>
<dbReference type="Gene3D" id="1.10.10.60">
    <property type="entry name" value="Homeodomain-like"/>
    <property type="match status" value="1"/>
</dbReference>
<dbReference type="AlphaFoldDB" id="A0A8C1VYI2"/>
<dbReference type="CDD" id="cd00086">
    <property type="entry name" value="homeodomain"/>
    <property type="match status" value="1"/>
</dbReference>
<evidence type="ECO:0000256" key="7">
    <source>
        <dbReference type="ARBA" id="ARBA00023163"/>
    </source>
</evidence>
<sequence length="315" mass="34742">MNYEFERETGFINSQPSLAECLTSFPPVGDAFQSSSIKSSTLSRSTLIPPPFEQTIPSLNPGSHPRHSRPKQNPNGLCPLPAASLPPEYPWMKEKKLLELEKEFHFNKYLCRPRRVEIAALLDLTERQVKVWFQNRRMKHKRQTQCKENHHGDGKPPSLEEAGGRGDGKSFFEQVANNVSGALLEREGYPFQQNTLTSQQSQNGHNGDSQSATVSPLGSNDKHLKHFPNPSPTVPICASTMAPDCASAPDNGSPSALDVSLQDFSVFSNDSCLHLSDAVSPSLSESVDSPIGLSTEAFDFFSETLTTIDLQHLSY</sequence>
<evidence type="ECO:0000256" key="9">
    <source>
        <dbReference type="ARBA" id="ARBA00038135"/>
    </source>
</evidence>
<evidence type="ECO:0000256" key="6">
    <source>
        <dbReference type="ARBA" id="ARBA00023155"/>
    </source>
</evidence>
<evidence type="ECO:0000256" key="10">
    <source>
        <dbReference type="PROSITE-ProRule" id="PRU00108"/>
    </source>
</evidence>
<reference evidence="14" key="1">
    <citation type="submission" date="2025-08" db="UniProtKB">
        <authorList>
            <consortium name="Ensembl"/>
        </authorList>
    </citation>
    <scope>IDENTIFICATION</scope>
</reference>
<dbReference type="GO" id="GO:0000978">
    <property type="term" value="F:RNA polymerase II cis-regulatory region sequence-specific DNA binding"/>
    <property type="evidence" value="ECO:0007669"/>
    <property type="project" value="TreeGrafter"/>
</dbReference>
<keyword evidence="4" id="KW-0805">Transcription regulation</keyword>
<dbReference type="PROSITE" id="PS50071">
    <property type="entry name" value="HOMEOBOX_2"/>
    <property type="match status" value="1"/>
</dbReference>
<evidence type="ECO:0000313" key="14">
    <source>
        <dbReference type="Ensembl" id="ENSCCRP00015059357.1"/>
    </source>
</evidence>
<dbReference type="GO" id="GO:0005634">
    <property type="term" value="C:nucleus"/>
    <property type="evidence" value="ECO:0007669"/>
    <property type="project" value="UniProtKB-SubCell"/>
</dbReference>
<evidence type="ECO:0000259" key="13">
    <source>
        <dbReference type="PROSITE" id="PS50071"/>
    </source>
</evidence>
<dbReference type="SUPFAM" id="SSF46689">
    <property type="entry name" value="Homeodomain-like"/>
    <property type="match status" value="1"/>
</dbReference>
<dbReference type="Ensembl" id="ENSCCRT00015061307.1">
    <property type="protein sequence ID" value="ENSCCRP00015059357.1"/>
    <property type="gene ID" value="ENSCCRG00015024331.1"/>
</dbReference>
<evidence type="ECO:0000256" key="3">
    <source>
        <dbReference type="ARBA" id="ARBA00022473"/>
    </source>
</evidence>
<comment type="function">
    <text evidence="1">Sequence-specific transcription factor which is part of a developmental regulatory system that provides cells with specific positional identities on the anterior-posterior axis.</text>
</comment>
<evidence type="ECO:0000256" key="4">
    <source>
        <dbReference type="ARBA" id="ARBA00023015"/>
    </source>
</evidence>
<organism evidence="14 15">
    <name type="scientific">Cyprinus carpio</name>
    <name type="common">Common carp</name>
    <dbReference type="NCBI Taxonomy" id="7962"/>
    <lineage>
        <taxon>Eukaryota</taxon>
        <taxon>Metazoa</taxon>
        <taxon>Chordata</taxon>
        <taxon>Craniata</taxon>
        <taxon>Vertebrata</taxon>
        <taxon>Euteleostomi</taxon>
        <taxon>Actinopterygii</taxon>
        <taxon>Neopterygii</taxon>
        <taxon>Teleostei</taxon>
        <taxon>Ostariophysi</taxon>
        <taxon>Cypriniformes</taxon>
        <taxon>Cyprinidae</taxon>
        <taxon>Cyprininae</taxon>
        <taxon>Cyprinus</taxon>
    </lineage>
</organism>